<dbReference type="Pfam" id="PF10551">
    <property type="entry name" value="MULE"/>
    <property type="match status" value="1"/>
</dbReference>
<dbReference type="PANTHER" id="PTHR31973:SF195">
    <property type="entry name" value="MUDR FAMILY TRANSPOSASE"/>
    <property type="match status" value="1"/>
</dbReference>
<dbReference type="PANTHER" id="PTHR31973">
    <property type="entry name" value="POLYPROTEIN, PUTATIVE-RELATED"/>
    <property type="match status" value="1"/>
</dbReference>
<dbReference type="PROSITE" id="PS50966">
    <property type="entry name" value="ZF_SWIM"/>
    <property type="match status" value="1"/>
</dbReference>
<keyword evidence="8" id="KW-1185">Reference proteome</keyword>
<dbReference type="CDD" id="cd18809">
    <property type="entry name" value="SF1_C_RecD"/>
    <property type="match status" value="1"/>
</dbReference>
<gene>
    <name evidence="7" type="ORF">LSALG_LOCUS24194</name>
</gene>
<dbReference type="InterPro" id="IPR018289">
    <property type="entry name" value="MULE_transposase_dom"/>
</dbReference>
<evidence type="ECO:0000256" key="4">
    <source>
        <dbReference type="PROSITE-ProRule" id="PRU00325"/>
    </source>
</evidence>
<dbReference type="AlphaFoldDB" id="A0AA36E808"/>
<dbReference type="InterPro" id="IPR007527">
    <property type="entry name" value="Znf_SWIM"/>
</dbReference>
<dbReference type="GO" id="GO:0008270">
    <property type="term" value="F:zinc ion binding"/>
    <property type="evidence" value="ECO:0007669"/>
    <property type="project" value="UniProtKB-KW"/>
</dbReference>
<evidence type="ECO:0000256" key="1">
    <source>
        <dbReference type="ARBA" id="ARBA00022723"/>
    </source>
</evidence>
<evidence type="ECO:0000256" key="2">
    <source>
        <dbReference type="ARBA" id="ARBA00022771"/>
    </source>
</evidence>
<feature type="compositionally biased region" description="Low complexity" evidence="5">
    <location>
        <begin position="84"/>
        <end position="103"/>
    </location>
</feature>
<feature type="compositionally biased region" description="Polar residues" evidence="5">
    <location>
        <begin position="105"/>
        <end position="117"/>
    </location>
</feature>
<dbReference type="Pfam" id="PF03108">
    <property type="entry name" value="DBD_Tnp_Mut"/>
    <property type="match status" value="1"/>
</dbReference>
<name>A0AA36E808_LACSI</name>
<reference evidence="7" key="1">
    <citation type="submission" date="2023-04" db="EMBL/GenBank/DDBJ databases">
        <authorList>
            <person name="Vijverberg K."/>
            <person name="Xiong W."/>
            <person name="Schranz E."/>
        </authorList>
    </citation>
    <scope>NUCLEOTIDE SEQUENCE</scope>
</reference>
<dbReference type="FunFam" id="3.40.50.300:FF:002884">
    <property type="entry name" value="ATP-dependent DNA helicase"/>
    <property type="match status" value="1"/>
</dbReference>
<evidence type="ECO:0000313" key="7">
    <source>
        <dbReference type="EMBL" id="CAI9284680.1"/>
    </source>
</evidence>
<dbReference type="Pfam" id="PF04434">
    <property type="entry name" value="SWIM"/>
    <property type="match status" value="1"/>
</dbReference>
<evidence type="ECO:0000259" key="6">
    <source>
        <dbReference type="PROSITE" id="PS50966"/>
    </source>
</evidence>
<feature type="domain" description="SWIM-type" evidence="6">
    <location>
        <begin position="670"/>
        <end position="702"/>
    </location>
</feature>
<dbReference type="Proteomes" id="UP001177003">
    <property type="component" value="Chromosome 5"/>
</dbReference>
<keyword evidence="3" id="KW-0862">Zinc</keyword>
<keyword evidence="1" id="KW-0479">Metal-binding</keyword>
<keyword evidence="2 4" id="KW-0863">Zinc-finger</keyword>
<proteinExistence type="predicted"/>
<protein>
    <recommendedName>
        <fullName evidence="6">SWIM-type domain-containing protein</fullName>
    </recommendedName>
</protein>
<dbReference type="SMART" id="SM00575">
    <property type="entry name" value="ZnF_PMZ"/>
    <property type="match status" value="1"/>
</dbReference>
<dbReference type="InterPro" id="IPR006564">
    <property type="entry name" value="Znf_PMZ"/>
</dbReference>
<evidence type="ECO:0000256" key="3">
    <source>
        <dbReference type="ARBA" id="ARBA00022833"/>
    </source>
</evidence>
<organism evidence="7 8">
    <name type="scientific">Lactuca saligna</name>
    <name type="common">Willowleaf lettuce</name>
    <dbReference type="NCBI Taxonomy" id="75948"/>
    <lineage>
        <taxon>Eukaryota</taxon>
        <taxon>Viridiplantae</taxon>
        <taxon>Streptophyta</taxon>
        <taxon>Embryophyta</taxon>
        <taxon>Tracheophyta</taxon>
        <taxon>Spermatophyta</taxon>
        <taxon>Magnoliopsida</taxon>
        <taxon>eudicotyledons</taxon>
        <taxon>Gunneridae</taxon>
        <taxon>Pentapetalae</taxon>
        <taxon>asterids</taxon>
        <taxon>campanulids</taxon>
        <taxon>Asterales</taxon>
        <taxon>Asteraceae</taxon>
        <taxon>Cichorioideae</taxon>
        <taxon>Cichorieae</taxon>
        <taxon>Lactucinae</taxon>
        <taxon>Lactuca</taxon>
    </lineage>
</organism>
<evidence type="ECO:0000313" key="8">
    <source>
        <dbReference type="Proteomes" id="UP001177003"/>
    </source>
</evidence>
<dbReference type="InterPro" id="IPR027417">
    <property type="entry name" value="P-loop_NTPase"/>
</dbReference>
<sequence length="834" mass="95224">MRKQFPIRLCFAMTINKAQGQTIPYVGIYLPEPVFSHGQLYVALSRGVSRCNTKVLVKPNENSKGDGVYTANVVYKEEERRPSARPSSPANPSSPAEPTTPANPLQPTTPRQSEVATSQMDANVISDIVQNENFYTISQVAVVSNAITNDNEADANEVLEEDGIGEEDDEDAFDNNFQVPSTFTIIVETNMTTDNNWIVTQLASKNDFTQELGKDSLKDKEELIRAIKIYSIRTHKQFEVVETRPTLWTIRCKLHLQSGCKWQVRAIKRKRSGYFEITKYMGPHTCLYNNISQDHPNLDGSLIAQETKHLIKEQPSISIPALRAEIVDKLGYIPSYKKVWTEKQKAIEQVFGNWEESYSALPKFLCAVQKFNPGTIVEWLVLSSTNEEPMEFRRVFWAFAPSIKGFVHCRPVISIDGTHLYGKYKGTMMIAMGVDGNNQILPLAFAIVENESYDSWNWFLSYIKIHVVKEREGICLISDRHLGILKAVNQHGSPWLEPRGFHRYCLRYFINNFYEKFRNSELKGLAYRAGSQNQVGKFNSTMEEIGKLNPQARQWLESHPLDRWTLAHDGGRRYGLLTTNLSEIFNSVHKGARFLPITACVQLTFYRLVHYFEVRRPLGNSSRANGDAYTPHVLVKQVALMSKASAHSLRSFNREKCIFELITQRGRNVQVVNLEQKTCTCGKWEVFKYPCSHVLSACATLSLNSWQYVDKCYSIVKYCDTWASKFSPLPHEAYWPQSLFKELLPNFELLRNKKGRPRSTRLRNGMDIKEGRKANLCGICKQSGHNRKKCQSKPRYSYQEILSAHIHGHGDGLLCLRSLDSPLGTVFMIFQVLF</sequence>
<dbReference type="SUPFAM" id="SSF52540">
    <property type="entry name" value="P-loop containing nucleoside triphosphate hydrolases"/>
    <property type="match status" value="1"/>
</dbReference>
<feature type="region of interest" description="Disordered" evidence="5">
    <location>
        <begin position="77"/>
        <end position="117"/>
    </location>
</feature>
<accession>A0AA36E808</accession>
<dbReference type="InterPro" id="IPR004332">
    <property type="entry name" value="Transposase_MuDR"/>
</dbReference>
<evidence type="ECO:0000256" key="5">
    <source>
        <dbReference type="SAM" id="MobiDB-lite"/>
    </source>
</evidence>
<dbReference type="EMBL" id="OX465081">
    <property type="protein sequence ID" value="CAI9284680.1"/>
    <property type="molecule type" value="Genomic_DNA"/>
</dbReference>